<keyword evidence="3" id="KW-1185">Reference proteome</keyword>
<dbReference type="GO" id="GO:1990834">
    <property type="term" value="P:response to odorant"/>
    <property type="evidence" value="ECO:0007669"/>
    <property type="project" value="TreeGrafter"/>
</dbReference>
<dbReference type="WBParaSite" id="DME_0000650201-mRNA-1">
    <property type="protein sequence ID" value="DME_0000650201-mRNA-1"/>
    <property type="gene ID" value="DME_0000650201"/>
</dbReference>
<dbReference type="Proteomes" id="UP000038040">
    <property type="component" value="Unplaced"/>
</dbReference>
<gene>
    <name evidence="1" type="ORF">DME_LOCUS9613</name>
</gene>
<dbReference type="EMBL" id="UYYG01001186">
    <property type="protein sequence ID" value="VDN59640.1"/>
    <property type="molecule type" value="Genomic_DNA"/>
</dbReference>
<protein>
    <submittedName>
        <fullName evidence="4">Transmembrane protein</fullName>
    </submittedName>
</protein>
<evidence type="ECO:0000313" key="4">
    <source>
        <dbReference type="WBParaSite" id="DME_0000650201-mRNA-1"/>
    </source>
</evidence>
<organism evidence="2 4">
    <name type="scientific">Dracunculus medinensis</name>
    <name type="common">Guinea worm</name>
    <dbReference type="NCBI Taxonomy" id="318479"/>
    <lineage>
        <taxon>Eukaryota</taxon>
        <taxon>Metazoa</taxon>
        <taxon>Ecdysozoa</taxon>
        <taxon>Nematoda</taxon>
        <taxon>Chromadorea</taxon>
        <taxon>Rhabditida</taxon>
        <taxon>Spirurina</taxon>
        <taxon>Dracunculoidea</taxon>
        <taxon>Dracunculidae</taxon>
        <taxon>Dracunculus</taxon>
    </lineage>
</organism>
<evidence type="ECO:0000313" key="3">
    <source>
        <dbReference type="Proteomes" id="UP000274756"/>
    </source>
</evidence>
<dbReference type="Proteomes" id="UP000274756">
    <property type="component" value="Unassembled WGS sequence"/>
</dbReference>
<name>A0A0N4UG97_DRAME</name>
<dbReference type="GO" id="GO:0030424">
    <property type="term" value="C:axon"/>
    <property type="evidence" value="ECO:0007669"/>
    <property type="project" value="TreeGrafter"/>
</dbReference>
<sequence>MPKFGRFIRIYQFATSFEWLGSRVMFTSLGILLNSISLVKVHGGETTAAQQCISCASTSYLSAWSQLMQHYFPPRNFTDDCWNPNIEIGVVTCSSACFTLIQEVDDHSKCFGFLYIDSVVFIVGLWVGSQTAFVRKLCSCDGRESDLCLRTKI</sequence>
<reference evidence="4" key="1">
    <citation type="submission" date="2017-02" db="UniProtKB">
        <authorList>
            <consortium name="WormBaseParasite"/>
        </authorList>
    </citation>
    <scope>IDENTIFICATION</scope>
</reference>
<evidence type="ECO:0000313" key="2">
    <source>
        <dbReference type="Proteomes" id="UP000038040"/>
    </source>
</evidence>
<dbReference type="PANTHER" id="PTHR34722">
    <property type="entry name" value="HOMOLOG OF ODR-2 (TWO)-RELATED"/>
    <property type="match status" value="1"/>
</dbReference>
<evidence type="ECO:0000313" key="1">
    <source>
        <dbReference type="EMBL" id="VDN59640.1"/>
    </source>
</evidence>
<dbReference type="OrthoDB" id="5826974at2759"/>
<accession>A0A0N4UG97</accession>
<dbReference type="PANTHER" id="PTHR34722:SF6">
    <property type="entry name" value="HOMOLOG OF ODR-2 (TWO)"/>
    <property type="match status" value="1"/>
</dbReference>
<dbReference type="InterPro" id="IPR010558">
    <property type="entry name" value="Ly-6-related"/>
</dbReference>
<dbReference type="STRING" id="318479.A0A0N4UG97"/>
<dbReference type="Pfam" id="PF06579">
    <property type="entry name" value="Ly-6_related"/>
    <property type="match status" value="1"/>
</dbReference>
<dbReference type="GO" id="GO:0043025">
    <property type="term" value="C:neuronal cell body"/>
    <property type="evidence" value="ECO:0007669"/>
    <property type="project" value="TreeGrafter"/>
</dbReference>
<dbReference type="AlphaFoldDB" id="A0A0N4UG97"/>
<dbReference type="GO" id="GO:0042048">
    <property type="term" value="P:olfactory behavior"/>
    <property type="evidence" value="ECO:0007669"/>
    <property type="project" value="TreeGrafter"/>
</dbReference>
<proteinExistence type="predicted"/>
<reference evidence="1 3" key="2">
    <citation type="submission" date="2018-11" db="EMBL/GenBank/DDBJ databases">
        <authorList>
            <consortium name="Pathogen Informatics"/>
        </authorList>
    </citation>
    <scope>NUCLEOTIDE SEQUENCE [LARGE SCALE GENOMIC DNA]</scope>
</reference>